<protein>
    <submittedName>
        <fullName evidence="2">LLM class F420-dependent oxidoreductase</fullName>
        <ecNumber evidence="2">1.-.-.-</ecNumber>
    </submittedName>
</protein>
<accession>A0ABU4BIW4</accession>
<dbReference type="EMBL" id="JAWLJX010000010">
    <property type="protein sequence ID" value="MDV6264157.1"/>
    <property type="molecule type" value="Genomic_DNA"/>
</dbReference>
<dbReference type="PANTHER" id="PTHR30137:SF18">
    <property type="entry name" value="CONSERVED PROTEIN"/>
    <property type="match status" value="1"/>
</dbReference>
<sequence>MTSTPELGKYGVWRLHSAFTPELSQAIESFGYGTIWLGGSPPADLTTTEEILDATETVVVATGIVNIWSDAAADVAQSYHRLEKKHPGRFLLGIGAGHPEATQEYTKPYDALVAYLDELDTAGVPVERRVLAALGPKVLALAADRTAGAHPYLTTPEHTREAREALGPNKILAPEHKVVLESDPQKAREIGRPPVNNPYLHLRNYTNNLNRLGYSDEEIGDGGSDRLIDALVAHGTADAIAGRLQEHLAAGASHVTLHSLPDDADPLETYREIAAALLR</sequence>
<keyword evidence="2" id="KW-0560">Oxidoreductase</keyword>
<proteinExistence type="predicted"/>
<dbReference type="RefSeq" id="WP_317566237.1">
    <property type="nucleotide sequence ID" value="NZ_JAWLJX010000010.1"/>
</dbReference>
<dbReference type="GO" id="GO:0016491">
    <property type="term" value="F:oxidoreductase activity"/>
    <property type="evidence" value="ECO:0007669"/>
    <property type="project" value="UniProtKB-KW"/>
</dbReference>
<evidence type="ECO:0000313" key="2">
    <source>
        <dbReference type="EMBL" id="MDV6264157.1"/>
    </source>
</evidence>
<dbReference type="SUPFAM" id="SSF51679">
    <property type="entry name" value="Bacterial luciferase-like"/>
    <property type="match status" value="1"/>
</dbReference>
<evidence type="ECO:0000259" key="1">
    <source>
        <dbReference type="Pfam" id="PF00296"/>
    </source>
</evidence>
<keyword evidence="3" id="KW-1185">Reference proteome</keyword>
<organism evidence="2 3">
    <name type="scientific">Rhodococcoides yunnanense</name>
    <dbReference type="NCBI Taxonomy" id="278209"/>
    <lineage>
        <taxon>Bacteria</taxon>
        <taxon>Bacillati</taxon>
        <taxon>Actinomycetota</taxon>
        <taxon>Actinomycetes</taxon>
        <taxon>Mycobacteriales</taxon>
        <taxon>Nocardiaceae</taxon>
        <taxon>Rhodococcoides</taxon>
    </lineage>
</organism>
<feature type="domain" description="Luciferase-like" evidence="1">
    <location>
        <begin position="21"/>
        <end position="118"/>
    </location>
</feature>
<dbReference type="Pfam" id="PF00296">
    <property type="entry name" value="Bac_luciferase"/>
    <property type="match status" value="1"/>
</dbReference>
<evidence type="ECO:0000313" key="3">
    <source>
        <dbReference type="Proteomes" id="UP001185755"/>
    </source>
</evidence>
<dbReference type="InterPro" id="IPR011251">
    <property type="entry name" value="Luciferase-like_dom"/>
</dbReference>
<dbReference type="Gene3D" id="3.20.20.30">
    <property type="entry name" value="Luciferase-like domain"/>
    <property type="match status" value="2"/>
</dbReference>
<dbReference type="InterPro" id="IPR050766">
    <property type="entry name" value="Bact_Lucif_Oxidored"/>
</dbReference>
<comment type="caution">
    <text evidence="2">The sequence shown here is derived from an EMBL/GenBank/DDBJ whole genome shotgun (WGS) entry which is preliminary data.</text>
</comment>
<reference evidence="2 3" key="1">
    <citation type="submission" date="2023-10" db="EMBL/GenBank/DDBJ databases">
        <title>Development of a sustainable strategy for remediation of hydrocarbon-contaminated territories based on the waste exchange concept.</title>
        <authorList>
            <person name="Krivoruchko A."/>
        </authorList>
    </citation>
    <scope>NUCLEOTIDE SEQUENCE [LARGE SCALE GENOMIC DNA]</scope>
    <source>
        <strain evidence="2 3">IEGM 1323</strain>
    </source>
</reference>
<dbReference type="PANTHER" id="PTHR30137">
    <property type="entry name" value="LUCIFERASE-LIKE MONOOXYGENASE"/>
    <property type="match status" value="1"/>
</dbReference>
<dbReference type="EC" id="1.-.-.-" evidence="2"/>
<dbReference type="InterPro" id="IPR036661">
    <property type="entry name" value="Luciferase-like_sf"/>
</dbReference>
<gene>
    <name evidence="2" type="ORF">R3P96_22710</name>
</gene>
<dbReference type="InterPro" id="IPR019922">
    <property type="entry name" value="Lucif-like_OxRdatse_MSMEG_4141"/>
</dbReference>
<dbReference type="Proteomes" id="UP001185755">
    <property type="component" value="Unassembled WGS sequence"/>
</dbReference>
<name>A0ABU4BIW4_9NOCA</name>
<dbReference type="NCBIfam" id="TIGR03620">
    <property type="entry name" value="F420_MSMEG_4141"/>
    <property type="match status" value="1"/>
</dbReference>